<protein>
    <submittedName>
        <fullName evidence="2">Uncharacterized protein</fullName>
    </submittedName>
</protein>
<evidence type="ECO:0000256" key="1">
    <source>
        <dbReference type="SAM" id="MobiDB-lite"/>
    </source>
</evidence>
<name>A0AAU9IRQ3_9CILI</name>
<dbReference type="EMBL" id="CAJZBQ010000015">
    <property type="protein sequence ID" value="CAG9316153.1"/>
    <property type="molecule type" value="Genomic_DNA"/>
</dbReference>
<keyword evidence="3" id="KW-1185">Reference proteome</keyword>
<evidence type="ECO:0000313" key="3">
    <source>
        <dbReference type="Proteomes" id="UP001162131"/>
    </source>
</evidence>
<sequence length="224" mass="25939">MHAIQVKSFTFDALDEPRVKKASPLRKNFSKKTLNIPHSAKSSRQQNENHKKQLIYCSSEFMLNLLERKPSIPVSERLSNLNYRYVSLHAITPKHFTNSKPLKADFLLKSPVNIREQFTTFIRERPSTAKQRPATFQAQQRPKTAKVTVKPLNNPFSITKEKVEAITVAETKERKSDPSPIKRNRHEILRIDIKVPQFDNFDDDSEGEIISEYLSSFKYPEANN</sequence>
<reference evidence="2" key="1">
    <citation type="submission" date="2021-09" db="EMBL/GenBank/DDBJ databases">
        <authorList>
            <consortium name="AG Swart"/>
            <person name="Singh M."/>
            <person name="Singh A."/>
            <person name="Seah K."/>
            <person name="Emmerich C."/>
        </authorList>
    </citation>
    <scope>NUCLEOTIDE SEQUENCE</scope>
    <source>
        <strain evidence="2">ATCC30299</strain>
    </source>
</reference>
<dbReference type="AlphaFoldDB" id="A0AAU9IRQ3"/>
<accession>A0AAU9IRQ3</accession>
<proteinExistence type="predicted"/>
<gene>
    <name evidence="2" type="ORF">BSTOLATCC_MIC15592</name>
</gene>
<organism evidence="2 3">
    <name type="scientific">Blepharisma stoltei</name>
    <dbReference type="NCBI Taxonomy" id="1481888"/>
    <lineage>
        <taxon>Eukaryota</taxon>
        <taxon>Sar</taxon>
        <taxon>Alveolata</taxon>
        <taxon>Ciliophora</taxon>
        <taxon>Postciliodesmatophora</taxon>
        <taxon>Heterotrichea</taxon>
        <taxon>Heterotrichida</taxon>
        <taxon>Blepharismidae</taxon>
        <taxon>Blepharisma</taxon>
    </lineage>
</organism>
<feature type="region of interest" description="Disordered" evidence="1">
    <location>
        <begin position="27"/>
        <end position="49"/>
    </location>
</feature>
<evidence type="ECO:0000313" key="2">
    <source>
        <dbReference type="EMBL" id="CAG9316153.1"/>
    </source>
</evidence>
<comment type="caution">
    <text evidence="2">The sequence shown here is derived from an EMBL/GenBank/DDBJ whole genome shotgun (WGS) entry which is preliminary data.</text>
</comment>
<dbReference type="Proteomes" id="UP001162131">
    <property type="component" value="Unassembled WGS sequence"/>
</dbReference>